<keyword evidence="2" id="KW-0378">Hydrolase</keyword>
<dbReference type="InterPro" id="IPR029058">
    <property type="entry name" value="AB_hydrolase_fold"/>
</dbReference>
<dbReference type="PANTHER" id="PTHR11614">
    <property type="entry name" value="PHOSPHOLIPASE-RELATED"/>
    <property type="match status" value="1"/>
</dbReference>
<dbReference type="Pfam" id="PF12146">
    <property type="entry name" value="Hydrolase_4"/>
    <property type="match status" value="1"/>
</dbReference>
<dbReference type="RefSeq" id="WP_307231187.1">
    <property type="nucleotide sequence ID" value="NZ_JAUSVF010000001.1"/>
</dbReference>
<keyword evidence="3" id="KW-1185">Reference proteome</keyword>
<dbReference type="InterPro" id="IPR051044">
    <property type="entry name" value="MAG_DAG_Lipase"/>
</dbReference>
<feature type="domain" description="Serine aminopeptidase S33" evidence="1">
    <location>
        <begin position="30"/>
        <end position="289"/>
    </location>
</feature>
<evidence type="ECO:0000259" key="1">
    <source>
        <dbReference type="Pfam" id="PF12146"/>
    </source>
</evidence>
<organism evidence="2 3">
    <name type="scientific">Pararhizobium capsulatum DSM 1112</name>
    <dbReference type="NCBI Taxonomy" id="1121113"/>
    <lineage>
        <taxon>Bacteria</taxon>
        <taxon>Pseudomonadati</taxon>
        <taxon>Pseudomonadota</taxon>
        <taxon>Alphaproteobacteria</taxon>
        <taxon>Hyphomicrobiales</taxon>
        <taxon>Rhizobiaceae</taxon>
        <taxon>Rhizobium/Agrobacterium group</taxon>
        <taxon>Pararhizobium</taxon>
    </lineage>
</organism>
<protein>
    <submittedName>
        <fullName evidence="2">Alpha-beta hydrolase superfamily lysophospholipase</fullName>
    </submittedName>
</protein>
<comment type="caution">
    <text evidence="2">The sequence shown here is derived from an EMBL/GenBank/DDBJ whole genome shotgun (WGS) entry which is preliminary data.</text>
</comment>
<dbReference type="Gene3D" id="3.40.50.1820">
    <property type="entry name" value="alpha/beta hydrolase"/>
    <property type="match status" value="1"/>
</dbReference>
<evidence type="ECO:0000313" key="3">
    <source>
        <dbReference type="Proteomes" id="UP001230207"/>
    </source>
</evidence>
<reference evidence="2 3" key="1">
    <citation type="submission" date="2023-07" db="EMBL/GenBank/DDBJ databases">
        <title>Genomic Encyclopedia of Type Strains, Phase IV (KMG-IV): sequencing the most valuable type-strain genomes for metagenomic binning, comparative biology and taxonomic classification.</title>
        <authorList>
            <person name="Goeker M."/>
        </authorList>
    </citation>
    <scope>NUCLEOTIDE SEQUENCE [LARGE SCALE GENOMIC DNA]</scope>
    <source>
        <strain evidence="2 3">DSM 1112</strain>
    </source>
</reference>
<dbReference type="EMBL" id="JAUSVF010000001">
    <property type="protein sequence ID" value="MDQ0320971.1"/>
    <property type="molecule type" value="Genomic_DNA"/>
</dbReference>
<dbReference type="SUPFAM" id="SSF53474">
    <property type="entry name" value="alpha/beta-Hydrolases"/>
    <property type="match status" value="1"/>
</dbReference>
<name>A0ABU0BRU1_9HYPH</name>
<proteinExistence type="predicted"/>
<sequence length="313" mass="34347">MFQEVKALQSPTGATLAWRSEPAVGPEMSILQISHGLAEHSARYGRFAHFMSQRGFHVYAHDHRGHGVTQSSDAPFGRYAGSGGPEKVVEDVRAVTEMAKALHPGLPVILFGHSMGGLIALNAAETHPTLYDGLAVWNSNFNPGLAGRAGQFILKVERMLKGSDVPSAILPPLTFSTWAKAIPNHKTQSDWLSRDDREVAAYIADPLCGFDTSVSLWIDLFALTYGGASSERLRRLPSALPIHLVGGGQDPATNGARETSWFAQRMKRYGLTNVTTRIYPEMRHETLNEIGREVPMRDFANWSTAVVDTRRKA</sequence>
<dbReference type="InterPro" id="IPR022742">
    <property type="entry name" value="Hydrolase_4"/>
</dbReference>
<dbReference type="Proteomes" id="UP001230207">
    <property type="component" value="Unassembled WGS sequence"/>
</dbReference>
<accession>A0ABU0BRU1</accession>
<dbReference type="GO" id="GO:0016787">
    <property type="term" value="F:hydrolase activity"/>
    <property type="evidence" value="ECO:0007669"/>
    <property type="project" value="UniProtKB-KW"/>
</dbReference>
<evidence type="ECO:0000313" key="2">
    <source>
        <dbReference type="EMBL" id="MDQ0320971.1"/>
    </source>
</evidence>
<gene>
    <name evidence="2" type="ORF">QO002_003109</name>
</gene>